<dbReference type="EMBL" id="HG806201">
    <property type="protein sequence ID" value="CDW57721.1"/>
    <property type="molecule type" value="Genomic_DNA"/>
</dbReference>
<reference evidence="1" key="1">
    <citation type="submission" date="2014-01" db="EMBL/GenBank/DDBJ databases">
        <authorList>
            <person name="Aslett M."/>
        </authorList>
    </citation>
    <scope>NUCLEOTIDE SEQUENCE</scope>
</reference>
<reference evidence="1" key="2">
    <citation type="submission" date="2014-03" db="EMBL/GenBank/DDBJ databases">
        <title>The whipworm genome and dual-species transcriptomics of an intimate host-pathogen interaction.</title>
        <authorList>
            <person name="Foth B.J."/>
            <person name="Tsai I.J."/>
            <person name="Reid A.J."/>
            <person name="Bancroft A.J."/>
            <person name="Nichol S."/>
            <person name="Tracey A."/>
            <person name="Holroyd N."/>
            <person name="Cotton J.A."/>
            <person name="Stanley E.J."/>
            <person name="Zarowiecki M."/>
            <person name="Liu J.Z."/>
            <person name="Huckvale T."/>
            <person name="Cooper P.J."/>
            <person name="Grencis R.K."/>
            <person name="Berriman M."/>
        </authorList>
    </citation>
    <scope>NUCLEOTIDE SEQUENCE [LARGE SCALE GENOMIC DNA]</scope>
</reference>
<protein>
    <submittedName>
        <fullName evidence="1">Uncharacterized protein</fullName>
    </submittedName>
</protein>
<organism evidence="1 2">
    <name type="scientific">Trichuris trichiura</name>
    <name type="common">Whipworm</name>
    <name type="synonym">Trichocephalus trichiurus</name>
    <dbReference type="NCBI Taxonomy" id="36087"/>
    <lineage>
        <taxon>Eukaryota</taxon>
        <taxon>Metazoa</taxon>
        <taxon>Ecdysozoa</taxon>
        <taxon>Nematoda</taxon>
        <taxon>Enoplea</taxon>
        <taxon>Dorylaimia</taxon>
        <taxon>Trichinellida</taxon>
        <taxon>Trichuridae</taxon>
        <taxon>Trichuris</taxon>
    </lineage>
</organism>
<sequence>MEYCSTGNRAWTSQAIDNAIVMVLLTKVRPFCCPSSYVINCGLCCRFAYCQWKVKDLPIFDPFHTYTCYVEATPFMGLRRLESFPTIISPSSIDANGQRLDGLTDSQISGESPPIRTDGNCLPRRGADFFAILSHLRRSKLASIRYRRPRRQCEIVSL</sequence>
<keyword evidence="2" id="KW-1185">Reference proteome</keyword>
<dbReference type="AlphaFoldDB" id="A0A077ZBH9"/>
<dbReference type="Proteomes" id="UP000030665">
    <property type="component" value="Unassembled WGS sequence"/>
</dbReference>
<name>A0A077ZBH9_TRITR</name>
<evidence type="ECO:0000313" key="2">
    <source>
        <dbReference type="Proteomes" id="UP000030665"/>
    </source>
</evidence>
<evidence type="ECO:0000313" key="1">
    <source>
        <dbReference type="EMBL" id="CDW57721.1"/>
    </source>
</evidence>
<proteinExistence type="predicted"/>
<gene>
    <name evidence="1" type="ORF">TTRE_0000601401</name>
</gene>
<accession>A0A077ZBH9</accession>